<keyword evidence="3" id="KW-1185">Reference proteome</keyword>
<evidence type="ECO:0000259" key="1">
    <source>
        <dbReference type="PROSITE" id="PS50983"/>
    </source>
</evidence>
<proteinExistence type="predicted"/>
<comment type="caution">
    <text evidence="2">The sequence shown here is derived from an EMBL/GenBank/DDBJ whole genome shotgun (WGS) entry which is preliminary data.</text>
</comment>
<dbReference type="SUPFAM" id="SSF53807">
    <property type="entry name" value="Helical backbone' metal receptor"/>
    <property type="match status" value="1"/>
</dbReference>
<dbReference type="PANTHER" id="PTHR30535:SF34">
    <property type="entry name" value="MOLYBDATE-BINDING PROTEIN MOLA"/>
    <property type="match status" value="1"/>
</dbReference>
<reference evidence="2 3" key="1">
    <citation type="submission" date="2018-10" db="EMBL/GenBank/DDBJ databases">
        <title>Genomic Encyclopedia of Archaeal and Bacterial Type Strains, Phase II (KMG-II): from individual species to whole genera.</title>
        <authorList>
            <person name="Goeker M."/>
        </authorList>
    </citation>
    <scope>NUCLEOTIDE SEQUENCE [LARGE SCALE GENOMIC DNA]</scope>
    <source>
        <strain evidence="2 3">DSM 25217</strain>
    </source>
</reference>
<dbReference type="OrthoDB" id="1632039at2"/>
<dbReference type="InterPro" id="IPR002491">
    <property type="entry name" value="ABC_transptr_periplasmic_BD"/>
</dbReference>
<sequence length="317" mass="34024">MGTRGPYRRLRAVPAGAGRVRRFAARSLAISLAAVSGLLMAGGTAPLPATAQERVLSLDYCADQYVMALADGGNILAVSPAAASEYSYLADRAQGLAALRPTGEQVLLADPDLVIRQWGGGYNAAAYLDRFGIPVVQVSFGTTVDSVRENLRRIADALNARPRAEALIADMDRRLARVRAGHAPRAARPYGLYVTPGGVTSGAGTFVHTMMEAAGVRNIMAVDGKTGWRGINLETLALRPPDLIIGAFFDLKSNHVNHWSIARHSFLKDMMETTPTVFIPGAQVACSGWFFADAVENIHRTARTIQTMQHPTLASRE</sequence>
<evidence type="ECO:0000313" key="3">
    <source>
        <dbReference type="Proteomes" id="UP000271227"/>
    </source>
</evidence>
<dbReference type="PROSITE" id="PS50983">
    <property type="entry name" value="FE_B12_PBP"/>
    <property type="match status" value="1"/>
</dbReference>
<dbReference type="InParanoid" id="A0A3M0CGJ8"/>
<dbReference type="GO" id="GO:0071281">
    <property type="term" value="P:cellular response to iron ion"/>
    <property type="evidence" value="ECO:0007669"/>
    <property type="project" value="TreeGrafter"/>
</dbReference>
<organism evidence="2 3">
    <name type="scientific">Eilatimonas milleporae</name>
    <dbReference type="NCBI Taxonomy" id="911205"/>
    <lineage>
        <taxon>Bacteria</taxon>
        <taxon>Pseudomonadati</taxon>
        <taxon>Pseudomonadota</taxon>
        <taxon>Alphaproteobacteria</taxon>
        <taxon>Kordiimonadales</taxon>
        <taxon>Kordiimonadaceae</taxon>
        <taxon>Eilatimonas</taxon>
    </lineage>
</organism>
<dbReference type="AlphaFoldDB" id="A0A3M0CGJ8"/>
<protein>
    <submittedName>
        <fullName evidence="2">Iron complex transport system substrate-binding protein</fullName>
    </submittedName>
</protein>
<dbReference type="Gene3D" id="3.40.50.1980">
    <property type="entry name" value="Nitrogenase molybdenum iron protein domain"/>
    <property type="match status" value="2"/>
</dbReference>
<dbReference type="Proteomes" id="UP000271227">
    <property type="component" value="Unassembled WGS sequence"/>
</dbReference>
<dbReference type="Pfam" id="PF01497">
    <property type="entry name" value="Peripla_BP_2"/>
    <property type="match status" value="1"/>
</dbReference>
<accession>A0A3M0CGJ8</accession>
<dbReference type="PANTHER" id="PTHR30535">
    <property type="entry name" value="VITAMIN B12-BINDING PROTEIN"/>
    <property type="match status" value="1"/>
</dbReference>
<gene>
    <name evidence="2" type="ORF">BXY39_1370</name>
</gene>
<feature type="domain" description="Fe/B12 periplasmic-binding" evidence="1">
    <location>
        <begin position="54"/>
        <end position="313"/>
    </location>
</feature>
<evidence type="ECO:0000313" key="2">
    <source>
        <dbReference type="EMBL" id="RMB08731.1"/>
    </source>
</evidence>
<dbReference type="InterPro" id="IPR050902">
    <property type="entry name" value="ABC_Transporter_SBP"/>
</dbReference>
<dbReference type="EMBL" id="REFR01000010">
    <property type="protein sequence ID" value="RMB08731.1"/>
    <property type="molecule type" value="Genomic_DNA"/>
</dbReference>
<name>A0A3M0CGJ8_9PROT</name>